<dbReference type="GO" id="GO:0003964">
    <property type="term" value="F:RNA-directed DNA polymerase activity"/>
    <property type="evidence" value="ECO:0007669"/>
    <property type="project" value="UniProtKB-EC"/>
</dbReference>
<sequence length="772" mass="88325">MVEYSIELAEKYKLSGSNFLDWNVRMKSILTFKKLYALATGTEDPETAAERDKLDPERQDLAFEIIWINCYFKIAAQFSAEANNDPMALLIDDKTIKPSTLLDSVVAMWTIRNLPEEYKTIGETWLKKCKIEKVTALLKDTIEEPHAYIVRTKDDDATKKALATQRNKNQSKPKAMNRCSNTYHNLLAQHSEEECWKIHPEKHPDFDKPVKALLAKKNSSSVSSFVLDSRATTSMVNQLEFFQSIEMKEQEIELADRSIIKALGCGTIQLEFQNIILTFSKTLYIPSLAMNLIRMTTFVRTYRIIKLLNKDEFEVIDKDKKQVVTRSLASGNLTLYYAPKVLTSSAIPGNILTLHQAAGHPSLEYFRKMFPKQNIPQFDCITCFTCKMTKSAFSGNFLQETRKLEFLHMDLCGQISSPSVSGAQYIFKVLDWYSHFAWTLFLLSKSETKSMLKRFIAKIERQSNNKFTNIISNNSTEFVNSELQEFFKQKGISHLTTAPYTAQQNPFSERGNQTTINKARCLLKDSGMDPSLWAKAANTSVYLENLMPSKNINFEVPFKKWLKREPSLKHLQHFGCLAIALKQKLDSKFDEADTIPIESSSTLQNQSNDINIPITQENPSIKQNGSKSTPQNKIFGDVGKPGNILTHQRHPRHLANLADHLSLDPKTYQEAVNQPKSEGWKAEIQSELNNMANHHVWTPTTPDNNVKPLRTTWVFKWETDKDGNLSKFKVRLCVRGFSQKEGIDYTEAFFSHWEIIFPLTSPYSVSYQSISH</sequence>
<dbReference type="GO" id="GO:0003887">
    <property type="term" value="F:DNA-directed DNA polymerase activity"/>
    <property type="evidence" value="ECO:0007669"/>
    <property type="project" value="UniProtKB-EC"/>
</dbReference>
<dbReference type="GO" id="GO:0005634">
    <property type="term" value="C:nucleus"/>
    <property type="evidence" value="ECO:0007669"/>
    <property type="project" value="UniProtKB-ARBA"/>
</dbReference>
<dbReference type="InterPro" id="IPR001584">
    <property type="entry name" value="Integrase_cat-core"/>
</dbReference>
<dbReference type="Gene3D" id="3.30.420.10">
    <property type="entry name" value="Ribonuclease H-like superfamily/Ribonuclease H"/>
    <property type="match status" value="1"/>
</dbReference>
<dbReference type="GO" id="GO:0032196">
    <property type="term" value="P:transposition"/>
    <property type="evidence" value="ECO:0007669"/>
    <property type="project" value="UniProtKB-KW"/>
</dbReference>
<dbReference type="GO" id="GO:0003723">
    <property type="term" value="F:RNA binding"/>
    <property type="evidence" value="ECO:0007669"/>
    <property type="project" value="UniProtKB-KW"/>
</dbReference>
<comment type="catalytic activity">
    <reaction evidence="4">
        <text>DNA(n) + a 2'-deoxyribonucleoside 5'-triphosphate = DNA(n+1) + diphosphate</text>
        <dbReference type="Rhea" id="RHEA:22508"/>
        <dbReference type="Rhea" id="RHEA-COMP:17339"/>
        <dbReference type="Rhea" id="RHEA-COMP:17340"/>
        <dbReference type="ChEBI" id="CHEBI:33019"/>
        <dbReference type="ChEBI" id="CHEBI:61560"/>
        <dbReference type="ChEBI" id="CHEBI:173112"/>
        <dbReference type="EC" id="2.7.7.49"/>
    </reaction>
</comment>
<evidence type="ECO:0000313" key="7">
    <source>
        <dbReference type="EMBL" id="MBW0460819.1"/>
    </source>
</evidence>
<keyword evidence="2" id="KW-0645">Protease</keyword>
<evidence type="ECO:0000256" key="5">
    <source>
        <dbReference type="ARBA" id="ARBA00049244"/>
    </source>
</evidence>
<dbReference type="GO" id="GO:0006508">
    <property type="term" value="P:proteolysis"/>
    <property type="evidence" value="ECO:0007669"/>
    <property type="project" value="UniProtKB-KW"/>
</dbReference>
<reference evidence="7" key="1">
    <citation type="submission" date="2021-03" db="EMBL/GenBank/DDBJ databases">
        <title>Draft genome sequence of rust myrtle Austropuccinia psidii MF-1, a brazilian biotype.</title>
        <authorList>
            <person name="Quecine M.C."/>
            <person name="Pachon D.M.R."/>
            <person name="Bonatelli M.L."/>
            <person name="Correr F.H."/>
            <person name="Franceschini L.M."/>
            <person name="Leite T.F."/>
            <person name="Margarido G.R.A."/>
            <person name="Almeida C.A."/>
            <person name="Ferrarezi J.A."/>
            <person name="Labate C.A."/>
        </authorList>
    </citation>
    <scope>NUCLEOTIDE SEQUENCE</scope>
    <source>
        <strain evidence="7">MF-1</strain>
    </source>
</reference>
<feature type="domain" description="Integrase catalytic" evidence="6">
    <location>
        <begin position="399"/>
        <end position="565"/>
    </location>
</feature>
<dbReference type="EMBL" id="AVOT02000063">
    <property type="protein sequence ID" value="MBW0460819.1"/>
    <property type="molecule type" value="Genomic_DNA"/>
</dbReference>
<evidence type="ECO:0000256" key="1">
    <source>
        <dbReference type="ARBA" id="ARBA00022578"/>
    </source>
</evidence>
<evidence type="ECO:0000256" key="4">
    <source>
        <dbReference type="ARBA" id="ARBA00048173"/>
    </source>
</evidence>
<dbReference type="GO" id="GO:0015074">
    <property type="term" value="P:DNA integration"/>
    <property type="evidence" value="ECO:0007669"/>
    <property type="project" value="InterPro"/>
</dbReference>
<dbReference type="InterPro" id="IPR039537">
    <property type="entry name" value="Retrotran_Ty1/copia-like"/>
</dbReference>
<dbReference type="PANTHER" id="PTHR42648:SF18">
    <property type="entry name" value="RETROTRANSPOSON, UNCLASSIFIED-LIKE PROTEIN"/>
    <property type="match status" value="1"/>
</dbReference>
<protein>
    <recommendedName>
        <fullName evidence="6">Integrase catalytic domain-containing protein</fullName>
    </recommendedName>
</protein>
<comment type="caution">
    <text evidence="7">The sequence shown here is derived from an EMBL/GenBank/DDBJ whole genome shotgun (WGS) entry which is preliminary data.</text>
</comment>
<dbReference type="InterPro" id="IPR012337">
    <property type="entry name" value="RNaseH-like_sf"/>
</dbReference>
<dbReference type="InterPro" id="IPR054722">
    <property type="entry name" value="PolX-like_BBD"/>
</dbReference>
<gene>
    <name evidence="7" type="ORF">O181_000534</name>
</gene>
<keyword evidence="8" id="KW-1185">Reference proteome</keyword>
<accession>A0A9Q3B8P6</accession>
<dbReference type="GO" id="GO:0008233">
    <property type="term" value="F:peptidase activity"/>
    <property type="evidence" value="ECO:0007669"/>
    <property type="project" value="UniProtKB-KW"/>
</dbReference>
<keyword evidence="1" id="KW-0815">Transposition</keyword>
<proteinExistence type="predicted"/>
<dbReference type="PROSITE" id="PS50994">
    <property type="entry name" value="INTEGRASE"/>
    <property type="match status" value="1"/>
</dbReference>
<dbReference type="PANTHER" id="PTHR42648">
    <property type="entry name" value="TRANSPOSASE, PUTATIVE-RELATED"/>
    <property type="match status" value="1"/>
</dbReference>
<organism evidence="7 8">
    <name type="scientific">Austropuccinia psidii MF-1</name>
    <dbReference type="NCBI Taxonomy" id="1389203"/>
    <lineage>
        <taxon>Eukaryota</taxon>
        <taxon>Fungi</taxon>
        <taxon>Dikarya</taxon>
        <taxon>Basidiomycota</taxon>
        <taxon>Pucciniomycotina</taxon>
        <taxon>Pucciniomycetes</taxon>
        <taxon>Pucciniales</taxon>
        <taxon>Sphaerophragmiaceae</taxon>
        <taxon>Austropuccinia</taxon>
    </lineage>
</organism>
<comment type="catalytic activity">
    <reaction evidence="5">
        <text>DNA(n) + a 2'-deoxyribonucleoside 5'-triphosphate = DNA(n+1) + diphosphate</text>
        <dbReference type="Rhea" id="RHEA:22508"/>
        <dbReference type="Rhea" id="RHEA-COMP:17339"/>
        <dbReference type="Rhea" id="RHEA-COMP:17340"/>
        <dbReference type="ChEBI" id="CHEBI:33019"/>
        <dbReference type="ChEBI" id="CHEBI:61560"/>
        <dbReference type="ChEBI" id="CHEBI:173112"/>
        <dbReference type="EC" id="2.7.7.7"/>
    </reaction>
</comment>
<dbReference type="AlphaFoldDB" id="A0A9Q3B8P6"/>
<evidence type="ECO:0000313" key="8">
    <source>
        <dbReference type="Proteomes" id="UP000765509"/>
    </source>
</evidence>
<evidence type="ECO:0000256" key="3">
    <source>
        <dbReference type="ARBA" id="ARBA00022884"/>
    </source>
</evidence>
<keyword evidence="2" id="KW-0378">Hydrolase</keyword>
<name>A0A9Q3B8P6_9BASI</name>
<dbReference type="InterPro" id="IPR036397">
    <property type="entry name" value="RNaseH_sf"/>
</dbReference>
<dbReference type="Proteomes" id="UP000765509">
    <property type="component" value="Unassembled WGS sequence"/>
</dbReference>
<dbReference type="Pfam" id="PF22936">
    <property type="entry name" value="Pol_BBD"/>
    <property type="match status" value="1"/>
</dbReference>
<evidence type="ECO:0000259" key="6">
    <source>
        <dbReference type="PROSITE" id="PS50994"/>
    </source>
</evidence>
<evidence type="ECO:0000256" key="2">
    <source>
        <dbReference type="ARBA" id="ARBA00022670"/>
    </source>
</evidence>
<keyword evidence="3" id="KW-0694">RNA-binding</keyword>
<dbReference type="Pfam" id="PF00665">
    <property type="entry name" value="rve"/>
    <property type="match status" value="1"/>
</dbReference>
<dbReference type="SUPFAM" id="SSF53098">
    <property type="entry name" value="Ribonuclease H-like"/>
    <property type="match status" value="1"/>
</dbReference>